<accession>A0A386PPX1</accession>
<dbReference type="EMBL" id="CP028885">
    <property type="protein sequence ID" value="AYE36810.1"/>
    <property type="molecule type" value="Genomic_DNA"/>
</dbReference>
<evidence type="ECO:0008006" key="4">
    <source>
        <dbReference type="Google" id="ProtNLM"/>
    </source>
</evidence>
<dbReference type="RefSeq" id="WP_120104729.1">
    <property type="nucleotide sequence ID" value="NZ_CP028885.1"/>
</dbReference>
<reference evidence="2 3" key="1">
    <citation type="journal article" date="2018" name="Infect. Genet. Evol.">
        <title>Genome-wide analysis of Borrelia turcica and 'Candidatus Borrelia tachyglossi' shows relapsing fever-like genomes with unique genomic links to Lyme disease Borrelia.</title>
        <authorList>
            <person name="Gofton A.W."/>
            <person name="Margos G."/>
            <person name="Fingerle V."/>
            <person name="Hepner S."/>
            <person name="Loh S.M."/>
            <person name="Ryan U."/>
            <person name="Irwin P."/>
            <person name="Oskam C.L."/>
        </authorList>
    </citation>
    <scope>NUCLEOTIDE SEQUENCE [LARGE SCALE GENOMIC DNA]</scope>
    <source>
        <strain evidence="2 3">IST7</strain>
        <plasmid evidence="2">lp129</plasmid>
    </source>
</reference>
<proteinExistence type="predicted"/>
<dbReference type="KEGG" id="btur:DB313_04745"/>
<dbReference type="AlphaFoldDB" id="A0A386PPX1"/>
<keyword evidence="1" id="KW-0732">Signal</keyword>
<dbReference type="OrthoDB" id="352863at2"/>
<organism evidence="2 3">
    <name type="scientific">Borrelia turcica IST7</name>
    <dbReference type="NCBI Taxonomy" id="1104446"/>
    <lineage>
        <taxon>Bacteria</taxon>
        <taxon>Pseudomonadati</taxon>
        <taxon>Spirochaetota</taxon>
        <taxon>Spirochaetia</taxon>
        <taxon>Spirochaetales</taxon>
        <taxon>Borreliaceae</taxon>
        <taxon>Borrelia</taxon>
    </lineage>
</organism>
<dbReference type="PROSITE" id="PS51257">
    <property type="entry name" value="PROKAR_LIPOPROTEIN"/>
    <property type="match status" value="1"/>
</dbReference>
<evidence type="ECO:0000313" key="3">
    <source>
        <dbReference type="Proteomes" id="UP000275571"/>
    </source>
</evidence>
<evidence type="ECO:0000313" key="2">
    <source>
        <dbReference type="EMBL" id="AYE36810.1"/>
    </source>
</evidence>
<gene>
    <name evidence="2" type="ORF">DB313_04745</name>
</gene>
<dbReference type="Proteomes" id="UP000275571">
    <property type="component" value="Plasmid lp129"/>
</dbReference>
<evidence type="ECO:0000256" key="1">
    <source>
        <dbReference type="SAM" id="SignalP"/>
    </source>
</evidence>
<protein>
    <recommendedName>
        <fullName evidence="4">Mlp family lipoprotein</fullName>
    </recommendedName>
</protein>
<name>A0A386PPX1_9SPIR</name>
<keyword evidence="3" id="KW-1185">Reference proteome</keyword>
<keyword evidence="2" id="KW-0614">Plasmid</keyword>
<feature type="chain" id="PRO_5017473627" description="Mlp family lipoprotein" evidence="1">
    <location>
        <begin position="18"/>
        <end position="248"/>
    </location>
</feature>
<sequence length="248" mass="27762">MKCISMLLVLMSTFVFSCKLYEALAEEEASIESEAMPLDEAKISSLDKETVPAVQADGTPEQIVASVGLEGEESKKFEHLKGSLGDAIKVNGKGEEKRKENEERQKEFFDWLDKNDPDLSKRKELAELMKKVYGLLKEHAQNSEQIKSFVEGTPKDENVKKIGVTSARDIKTDEQVEALIKAVLGHSEESGTNLSLFFQKLGDAFGTEDGESQKSNEKILEELKRVCESSDEIKKLKEDLKIEEKVQS</sequence>
<geneLocation type="plasmid" evidence="2 3">
    <name>lp129</name>
</geneLocation>
<feature type="signal peptide" evidence="1">
    <location>
        <begin position="1"/>
        <end position="17"/>
    </location>
</feature>